<sequence>MAQEQREREVITELLELYRDLPCLWDLTCETYKDSTQKKNAWDILATKLKEIDTSANATSAKKKEKILEFLIYGNPRSLPTHFIFYAFQVKESKNRTGSSTSDVHKPSLWYYELLTFLEKKNDVKRKGIDSLMGDEEDEQQIGRTNQKS</sequence>
<evidence type="ECO:0000313" key="2">
    <source>
        <dbReference type="EMBL" id="CAG4989350.1"/>
    </source>
</evidence>
<proteinExistence type="predicted"/>
<dbReference type="PANTHER" id="PTHR21505:SF8">
    <property type="entry name" value="DPT-YFP REPRESSOR BY OVEREXPRESSION, ISOFORM D-RELATED"/>
    <property type="match status" value="1"/>
</dbReference>
<reference evidence="2" key="1">
    <citation type="submission" date="2021-04" db="EMBL/GenBank/DDBJ databases">
        <authorList>
            <person name="Tunstrom K."/>
        </authorList>
    </citation>
    <scope>NUCLEOTIDE SEQUENCE</scope>
</reference>
<name>A0A8S3X234_PARAO</name>
<dbReference type="InterPro" id="IPR006578">
    <property type="entry name" value="MADF-dom"/>
</dbReference>
<dbReference type="OrthoDB" id="6152242at2759"/>
<dbReference type="Proteomes" id="UP000691718">
    <property type="component" value="Unassembled WGS sequence"/>
</dbReference>
<dbReference type="PANTHER" id="PTHR21505">
    <property type="entry name" value="MADF DOMAIN-CONTAINING PROTEIN-RELATED"/>
    <property type="match status" value="1"/>
</dbReference>
<feature type="domain" description="MADF" evidence="1">
    <location>
        <begin position="13"/>
        <end position="123"/>
    </location>
</feature>
<gene>
    <name evidence="2" type="ORF">PAPOLLO_LOCUS11798</name>
</gene>
<evidence type="ECO:0000313" key="3">
    <source>
        <dbReference type="Proteomes" id="UP000691718"/>
    </source>
</evidence>
<dbReference type="AlphaFoldDB" id="A0A8S3X234"/>
<dbReference type="Pfam" id="PF10545">
    <property type="entry name" value="MADF_DNA_bdg"/>
    <property type="match status" value="1"/>
</dbReference>
<evidence type="ECO:0000259" key="1">
    <source>
        <dbReference type="PROSITE" id="PS51029"/>
    </source>
</evidence>
<protein>
    <submittedName>
        <fullName evidence="2">(apollo) hypothetical protein</fullName>
    </submittedName>
</protein>
<dbReference type="PROSITE" id="PS51029">
    <property type="entry name" value="MADF"/>
    <property type="match status" value="1"/>
</dbReference>
<dbReference type="SMART" id="SM00595">
    <property type="entry name" value="MADF"/>
    <property type="match status" value="1"/>
</dbReference>
<comment type="caution">
    <text evidence="2">The sequence shown here is derived from an EMBL/GenBank/DDBJ whole genome shotgun (WGS) entry which is preliminary data.</text>
</comment>
<accession>A0A8S3X234</accession>
<organism evidence="2 3">
    <name type="scientific">Parnassius apollo</name>
    <name type="common">Apollo butterfly</name>
    <name type="synonym">Papilio apollo</name>
    <dbReference type="NCBI Taxonomy" id="110799"/>
    <lineage>
        <taxon>Eukaryota</taxon>
        <taxon>Metazoa</taxon>
        <taxon>Ecdysozoa</taxon>
        <taxon>Arthropoda</taxon>
        <taxon>Hexapoda</taxon>
        <taxon>Insecta</taxon>
        <taxon>Pterygota</taxon>
        <taxon>Neoptera</taxon>
        <taxon>Endopterygota</taxon>
        <taxon>Lepidoptera</taxon>
        <taxon>Glossata</taxon>
        <taxon>Ditrysia</taxon>
        <taxon>Papilionoidea</taxon>
        <taxon>Papilionidae</taxon>
        <taxon>Parnassiinae</taxon>
        <taxon>Parnassini</taxon>
        <taxon>Parnassius</taxon>
        <taxon>Parnassius</taxon>
    </lineage>
</organism>
<keyword evidence="3" id="KW-1185">Reference proteome</keyword>
<dbReference type="EMBL" id="CAJQZP010000851">
    <property type="protein sequence ID" value="CAG4989350.1"/>
    <property type="molecule type" value="Genomic_DNA"/>
</dbReference>